<evidence type="ECO:0000256" key="5">
    <source>
        <dbReference type="SAM" id="MobiDB-lite"/>
    </source>
</evidence>
<dbReference type="Proteomes" id="UP001279734">
    <property type="component" value="Unassembled WGS sequence"/>
</dbReference>
<feature type="domain" description="RPAP1/MINIYO-like TPR repeats" evidence="8">
    <location>
        <begin position="1410"/>
        <end position="1530"/>
    </location>
</feature>
<dbReference type="EMBL" id="BSYO01000018">
    <property type="protein sequence ID" value="GMH18122.1"/>
    <property type="molecule type" value="Genomic_DNA"/>
</dbReference>
<keyword evidence="3" id="KW-0804">Transcription</keyword>
<evidence type="ECO:0000256" key="3">
    <source>
        <dbReference type="ARBA" id="ARBA00023163"/>
    </source>
</evidence>
<comment type="subcellular location">
    <subcellularLocation>
        <location evidence="1">Nucleus</location>
    </subcellularLocation>
</comment>
<dbReference type="PANTHER" id="PTHR47605:SF2">
    <property type="entry name" value="TRANSCRIPTIONAL ELONGATION REGULATOR MINIYO"/>
    <property type="match status" value="1"/>
</dbReference>
<gene>
    <name evidence="9" type="ORF">Nepgr_019963</name>
</gene>
<dbReference type="SUPFAM" id="SSF48371">
    <property type="entry name" value="ARM repeat"/>
    <property type="match status" value="1"/>
</dbReference>
<evidence type="ECO:0000259" key="8">
    <source>
        <dbReference type="Pfam" id="PF25766"/>
    </source>
</evidence>
<evidence type="ECO:0000256" key="1">
    <source>
        <dbReference type="ARBA" id="ARBA00004123"/>
    </source>
</evidence>
<dbReference type="InterPro" id="IPR013929">
    <property type="entry name" value="RPAP1_C"/>
</dbReference>
<comment type="caution">
    <text evidence="9">The sequence shown here is derived from an EMBL/GenBank/DDBJ whole genome shotgun (WGS) entry which is preliminary data.</text>
</comment>
<feature type="domain" description="RPAP1 N-terminal" evidence="7">
    <location>
        <begin position="276"/>
        <end position="319"/>
    </location>
</feature>
<dbReference type="InterPro" id="IPR057989">
    <property type="entry name" value="TPR_RPAP1/MINIYO-like"/>
</dbReference>
<comment type="similarity">
    <text evidence="2">Belongs to the RPAP1 family.</text>
</comment>
<evidence type="ECO:0000313" key="10">
    <source>
        <dbReference type="Proteomes" id="UP001279734"/>
    </source>
</evidence>
<evidence type="ECO:0000259" key="7">
    <source>
        <dbReference type="Pfam" id="PF08621"/>
    </source>
</evidence>
<organism evidence="9 10">
    <name type="scientific">Nepenthes gracilis</name>
    <name type="common">Slender pitcher plant</name>
    <dbReference type="NCBI Taxonomy" id="150966"/>
    <lineage>
        <taxon>Eukaryota</taxon>
        <taxon>Viridiplantae</taxon>
        <taxon>Streptophyta</taxon>
        <taxon>Embryophyta</taxon>
        <taxon>Tracheophyta</taxon>
        <taxon>Spermatophyta</taxon>
        <taxon>Magnoliopsida</taxon>
        <taxon>eudicotyledons</taxon>
        <taxon>Gunneridae</taxon>
        <taxon>Pentapetalae</taxon>
        <taxon>Caryophyllales</taxon>
        <taxon>Nepenthaceae</taxon>
        <taxon>Nepenthes</taxon>
    </lineage>
</organism>
<feature type="compositionally biased region" description="Pro residues" evidence="5">
    <location>
        <begin position="53"/>
        <end position="65"/>
    </location>
</feature>
<accession>A0AAD3SX45</accession>
<keyword evidence="10" id="KW-1185">Reference proteome</keyword>
<evidence type="ECO:0000313" key="9">
    <source>
        <dbReference type="EMBL" id="GMH18122.1"/>
    </source>
</evidence>
<protein>
    <recommendedName>
        <fullName evidence="11">Transcriptional elongation regulator MINIYO</fullName>
    </recommendedName>
</protein>
<dbReference type="Pfam" id="PF25766">
    <property type="entry name" value="TPR_RPAP1"/>
    <property type="match status" value="1"/>
</dbReference>
<dbReference type="Pfam" id="PF08620">
    <property type="entry name" value="RPAP1_C"/>
    <property type="match status" value="1"/>
</dbReference>
<evidence type="ECO:0000256" key="2">
    <source>
        <dbReference type="ARBA" id="ARBA00009953"/>
    </source>
</evidence>
<keyword evidence="4" id="KW-0539">Nucleus</keyword>
<proteinExistence type="inferred from homology"/>
<dbReference type="InterPro" id="IPR055326">
    <property type="entry name" value="MINIYO"/>
</dbReference>
<dbReference type="InterPro" id="IPR013930">
    <property type="entry name" value="RPAP1_N"/>
</dbReference>
<name>A0AAD3SX45_NEPGR</name>
<evidence type="ECO:0008006" key="11">
    <source>
        <dbReference type="Google" id="ProtNLM"/>
    </source>
</evidence>
<reference evidence="9" key="1">
    <citation type="submission" date="2023-05" db="EMBL/GenBank/DDBJ databases">
        <title>Nepenthes gracilis genome sequencing.</title>
        <authorList>
            <person name="Fukushima K."/>
        </authorList>
    </citation>
    <scope>NUCLEOTIDE SEQUENCE</scope>
    <source>
        <strain evidence="9">SING2019-196</strain>
    </source>
</reference>
<dbReference type="Pfam" id="PF08621">
    <property type="entry name" value="RPAP1_N"/>
    <property type="match status" value="1"/>
</dbReference>
<feature type="region of interest" description="Disordered" evidence="5">
    <location>
        <begin position="1"/>
        <end position="31"/>
    </location>
</feature>
<dbReference type="PANTHER" id="PTHR47605">
    <property type="entry name" value="TRANSCRIPTIONAL ELONGATION REGULATOR MINIYO"/>
    <property type="match status" value="1"/>
</dbReference>
<sequence length="1623" mass="179911">MDGNQSSRRKAPPPPKKLPREKVFGGNAVQLSEDDASKIVGSVVEKGISENKPMPPSAAPRPTVLPFPVARHRSHGPHWAPIVGEFRGVNDENNEEEEEEEDNDTINYGAIANFAQPIVRKKKKGLDLSKWRDLIPSNKVSNSLKKAEQESMTLGMLKLQGNGEAMKISCEKSKSNKPCLETRIEEKSALAIDAMELDRFGKPSSIASNNNGGFKLNNDWSGSTEEDSMSTSHDGKVLQIMSPDISVRKGELTLHRPIMQERDISSSFASSSLESQIDAENHALLQKMSPDQIAEAQAEIRDKINPKLLKLLKKRGEEKLRKQSSSVLDSSAKSGVGTDDMQVDEHLNQDEKVSLVLESDTSSLAMIDALQDKVKSSDGNLVGNLCPPVGSLWDAWSKRVEAVRDLRFSLDGNVVETDFVHAEAGRTLDHCGYTADNVAERDLLRTEGDPGAAGYTIKEALALTRSVVSGQRALALHLLASVLCKALYNINQNEVGRTMRLASNEKSCVDWEAIWAFALGPEPDLILSLRLSLDDNNNSVVLACAKVIECILACEANEYLFHISEKIPAHVKDLYTAPVFRSRPEINVGFLHGGFWKYSTKPSNILLVGEDSVDDVGGEHTIQDDTIVAGQDVVAGLVRMGILSRLRYLLEMSPTMALEECILSILIAVARHSPTCSNAILKCQRLVQIVFERFMMKDKLEVQATLTKSVTLIRVLAQSDQRSCLEFIRNGIFQNMTWHLYGVTSSINDCVKSGEKHFKLAAELMVEQLRFWKVCIKYGHCISYFTTFFPALCLWLNPPTFEKLIEKNVLHEFTSISEEVFLVLEALTGRLPNLYSEEHVSSQFPDNLGNDTGTWCWSDVVPMVNLALKWITLDNDSPLTKFFDLQNGTQSEFVSHNFHISSLLWVISAVMHMLSTVLIKGTALHPFGQGGTVEIGQPLPEFVVVIVWQIVKNGFLSIGDVIDREHSTGKYGVGSFFALLCHLRNQSDYEAALASVCCLQEVIQVTASIDHLIQLAKNQDQHLSSQGWDSLIEGRILDNGILRCSLLQWQVVLFEFVKLVASEWRFVQSIEVFGRGGPAPGVGLGWGASGGGLWSSTVALAQADARFLVALLEILPSSSAKYWDEEETFTMQMINSALSVCLIAGPRDVVIVDKALSILLQIPVLEYLDLSIQHFLQHSEGQKQFKLEYSKDDLVKFSKILSSHFRKRWLSVKKKKPKAKGDASSPRCKTSKKGRILDTIQEEVDISATTSEDCVSFAVEWAHQSLPLPQHWVLSPISMIGDGDYAPSASNRAKPLQDPKEFLEVAKAGLFFLLGIEAMSTKLSDEDHSPLLSLLLVWKLHSLSVVLLSGMGVLEEDRSRNAYEALQILYGKCLNELSFSRSSAAAMLNGKVSQPEIGNYGKDLLRFRSEIHESYPSFVETLVEQFASISYGCLPYGRQIAIYLHRQVEVPVRLAAWSALSNARVLELLPPLDKCIADAGGYLEPTEDDDGVLEAYVKSWVSGALDRAATRTSMAYTIVIHHLSSFIFSSCSGEKLFLRNKFVKSLLRDYSRKQQQQGMMLDLIQYDGSPTSLGKLKQNQDLPSQTGLIAGRFQNLTEACEGNFSLLSEVKKLESSYMNKPVS</sequence>
<evidence type="ECO:0000259" key="6">
    <source>
        <dbReference type="Pfam" id="PF08620"/>
    </source>
</evidence>
<feature type="domain" description="RPAP1 C-terminal" evidence="6">
    <location>
        <begin position="405"/>
        <end position="486"/>
    </location>
</feature>
<dbReference type="InterPro" id="IPR016024">
    <property type="entry name" value="ARM-type_fold"/>
</dbReference>
<evidence type="ECO:0000256" key="4">
    <source>
        <dbReference type="ARBA" id="ARBA00023242"/>
    </source>
</evidence>
<feature type="region of interest" description="Disordered" evidence="5">
    <location>
        <begin position="48"/>
        <end position="67"/>
    </location>
</feature>